<dbReference type="SUPFAM" id="SSF103473">
    <property type="entry name" value="MFS general substrate transporter"/>
    <property type="match status" value="1"/>
</dbReference>
<dbReference type="PANTHER" id="PTHR43266">
    <property type="entry name" value="MACROLIDE-EFFLUX PROTEIN"/>
    <property type="match status" value="1"/>
</dbReference>
<evidence type="ECO:0000256" key="7">
    <source>
        <dbReference type="SAM" id="Phobius"/>
    </source>
</evidence>
<feature type="transmembrane region" description="Helical" evidence="7">
    <location>
        <begin position="258"/>
        <end position="278"/>
    </location>
</feature>
<protein>
    <submittedName>
        <fullName evidence="9">MFS transporter</fullName>
    </submittedName>
</protein>
<dbReference type="RefSeq" id="WP_204117889.1">
    <property type="nucleotide sequence ID" value="NZ_BOLV01000001.1"/>
</dbReference>
<proteinExistence type="predicted"/>
<dbReference type="PANTHER" id="PTHR43266:SF9">
    <property type="entry name" value="PERMEASE, MAJOR FACILITATOR SUPERFAMILY-RELATED"/>
    <property type="match status" value="1"/>
</dbReference>
<gene>
    <name evidence="9" type="ORF">ACFQ41_02865</name>
</gene>
<feature type="transmembrane region" description="Helical" evidence="7">
    <location>
        <begin position="290"/>
        <end position="309"/>
    </location>
</feature>
<feature type="transmembrane region" description="Helical" evidence="7">
    <location>
        <begin position="41"/>
        <end position="62"/>
    </location>
</feature>
<keyword evidence="6 7" id="KW-0472">Membrane</keyword>
<evidence type="ECO:0000256" key="1">
    <source>
        <dbReference type="ARBA" id="ARBA00004651"/>
    </source>
</evidence>
<dbReference type="InterPro" id="IPR036259">
    <property type="entry name" value="MFS_trans_sf"/>
</dbReference>
<accession>A0ABW4BDD4</accession>
<feature type="transmembrane region" description="Helical" evidence="7">
    <location>
        <begin position="315"/>
        <end position="334"/>
    </location>
</feature>
<feature type="transmembrane region" description="Helical" evidence="7">
    <location>
        <begin position="355"/>
        <end position="377"/>
    </location>
</feature>
<dbReference type="Proteomes" id="UP001597199">
    <property type="component" value="Unassembled WGS sequence"/>
</dbReference>
<evidence type="ECO:0000256" key="4">
    <source>
        <dbReference type="ARBA" id="ARBA00022692"/>
    </source>
</evidence>
<evidence type="ECO:0000256" key="3">
    <source>
        <dbReference type="ARBA" id="ARBA00022475"/>
    </source>
</evidence>
<keyword evidence="5 7" id="KW-1133">Transmembrane helix</keyword>
<evidence type="ECO:0000313" key="9">
    <source>
        <dbReference type="EMBL" id="MFD1398246.1"/>
    </source>
</evidence>
<sequence>MAKTRSPQMIRMLVLKFAGTFGSGMLSFAIGLYILHRTGSALSMGVSMISGPLVALIMMPFVGYVVDTFAHRRVMILAQIATSIGLLLFGLSFQLWPQAYYPELIVLIIILQITDNFLSTTLTASLVQLFDGDELQRVNSLNQSITSLATFLAPLLGAFVYTLVPINVFAYIEIGFELVALVAILGLKFSAAAQAEEAEQTKTSLWTNFKGGFQFLLHQKLLLVLTTSGAVINLVFAAINVGLPYLLIQTLKLSDRQYGFIDSGFAVGMFLGGLLLAAVKLKRHPVTVSFLNIALLSVIFMTTGLPPLLGFSKPVMTVIYFTQSLLNGAVIVFVNTPLNTFMQQIIPHKMQGRVFALDMAISTLLSPIGVVFFGGLFDHVPAAQIFLGAGAVLILITAMFAGIIAQQQLLKRPENLVKA</sequence>
<evidence type="ECO:0000256" key="6">
    <source>
        <dbReference type="ARBA" id="ARBA00023136"/>
    </source>
</evidence>
<feature type="transmembrane region" description="Helical" evidence="7">
    <location>
        <begin position="383"/>
        <end position="405"/>
    </location>
</feature>
<evidence type="ECO:0000259" key="8">
    <source>
        <dbReference type="PROSITE" id="PS50850"/>
    </source>
</evidence>
<comment type="caution">
    <text evidence="9">The sequence shown here is derived from an EMBL/GenBank/DDBJ whole genome shotgun (WGS) entry which is preliminary data.</text>
</comment>
<feature type="domain" description="Major facilitator superfamily (MFS) profile" evidence="8">
    <location>
        <begin position="1"/>
        <end position="198"/>
    </location>
</feature>
<keyword evidence="2" id="KW-0813">Transport</keyword>
<dbReference type="Gene3D" id="1.20.1250.20">
    <property type="entry name" value="MFS general substrate transporter like domains"/>
    <property type="match status" value="1"/>
</dbReference>
<feature type="transmembrane region" description="Helical" evidence="7">
    <location>
        <begin position="12"/>
        <end position="35"/>
    </location>
</feature>
<organism evidence="9 10">
    <name type="scientific">Lacticaseibacillus suilingensis</name>
    <dbReference type="NCBI Taxonomy" id="2799577"/>
    <lineage>
        <taxon>Bacteria</taxon>
        <taxon>Bacillati</taxon>
        <taxon>Bacillota</taxon>
        <taxon>Bacilli</taxon>
        <taxon>Lactobacillales</taxon>
        <taxon>Lactobacillaceae</taxon>
        <taxon>Lacticaseibacillus</taxon>
    </lineage>
</organism>
<evidence type="ECO:0000256" key="2">
    <source>
        <dbReference type="ARBA" id="ARBA00022448"/>
    </source>
</evidence>
<dbReference type="InterPro" id="IPR020846">
    <property type="entry name" value="MFS_dom"/>
</dbReference>
<dbReference type="PROSITE" id="PS50850">
    <property type="entry name" value="MFS"/>
    <property type="match status" value="1"/>
</dbReference>
<evidence type="ECO:0000256" key="5">
    <source>
        <dbReference type="ARBA" id="ARBA00022989"/>
    </source>
</evidence>
<keyword evidence="3" id="KW-1003">Cell membrane</keyword>
<feature type="transmembrane region" description="Helical" evidence="7">
    <location>
        <begin position="141"/>
        <end position="162"/>
    </location>
</feature>
<feature type="transmembrane region" description="Helical" evidence="7">
    <location>
        <begin position="168"/>
        <end position="187"/>
    </location>
</feature>
<comment type="subcellular location">
    <subcellularLocation>
        <location evidence="1">Cell membrane</location>
        <topology evidence="1">Multi-pass membrane protein</topology>
    </subcellularLocation>
</comment>
<name>A0ABW4BDD4_9LACO</name>
<feature type="transmembrane region" description="Helical" evidence="7">
    <location>
        <begin position="74"/>
        <end position="93"/>
    </location>
</feature>
<evidence type="ECO:0000313" key="10">
    <source>
        <dbReference type="Proteomes" id="UP001597199"/>
    </source>
</evidence>
<feature type="transmembrane region" description="Helical" evidence="7">
    <location>
        <begin position="105"/>
        <end position="129"/>
    </location>
</feature>
<dbReference type="InterPro" id="IPR011701">
    <property type="entry name" value="MFS"/>
</dbReference>
<dbReference type="Pfam" id="PF07690">
    <property type="entry name" value="MFS_1"/>
    <property type="match status" value="1"/>
</dbReference>
<dbReference type="CDD" id="cd06173">
    <property type="entry name" value="MFS_MefA_like"/>
    <property type="match status" value="1"/>
</dbReference>
<feature type="transmembrane region" description="Helical" evidence="7">
    <location>
        <begin position="221"/>
        <end position="246"/>
    </location>
</feature>
<keyword evidence="10" id="KW-1185">Reference proteome</keyword>
<keyword evidence="4 7" id="KW-0812">Transmembrane</keyword>
<reference evidence="10" key="1">
    <citation type="journal article" date="2019" name="Int. J. Syst. Evol. Microbiol.">
        <title>The Global Catalogue of Microorganisms (GCM) 10K type strain sequencing project: providing services to taxonomists for standard genome sequencing and annotation.</title>
        <authorList>
            <consortium name="The Broad Institute Genomics Platform"/>
            <consortium name="The Broad Institute Genome Sequencing Center for Infectious Disease"/>
            <person name="Wu L."/>
            <person name="Ma J."/>
        </authorList>
    </citation>
    <scope>NUCLEOTIDE SEQUENCE [LARGE SCALE GENOMIC DNA]</scope>
    <source>
        <strain evidence="10">CCM 9110</strain>
    </source>
</reference>
<dbReference type="EMBL" id="JBHTOA010000016">
    <property type="protein sequence ID" value="MFD1398246.1"/>
    <property type="molecule type" value="Genomic_DNA"/>
</dbReference>